<dbReference type="RefSeq" id="WP_190322097.1">
    <property type="nucleotide sequence ID" value="NZ_CAWPDG010000183.1"/>
</dbReference>
<dbReference type="EMBL" id="NBYY01000016">
    <property type="protein sequence ID" value="PCS22596.1"/>
    <property type="molecule type" value="Genomic_DNA"/>
</dbReference>
<evidence type="ECO:0000313" key="1">
    <source>
        <dbReference type="EMBL" id="PCS22596.1"/>
    </source>
</evidence>
<dbReference type="AlphaFoldDB" id="A0A2A5T366"/>
<gene>
    <name evidence="1" type="ORF">BTN49_1822</name>
</gene>
<accession>A0A2A5T366</accession>
<keyword evidence="2" id="KW-1185">Reference proteome</keyword>
<name>A0A2A5T366_9GAMM</name>
<organism evidence="1 2">
    <name type="scientific">Candidatus Enterovibrio escicola</name>
    <dbReference type="NCBI Taxonomy" id="1927127"/>
    <lineage>
        <taxon>Bacteria</taxon>
        <taxon>Pseudomonadati</taxon>
        <taxon>Pseudomonadota</taxon>
        <taxon>Gammaproteobacteria</taxon>
        <taxon>Vibrionales</taxon>
        <taxon>Vibrionaceae</taxon>
        <taxon>Enterovibrio</taxon>
    </lineage>
</organism>
<dbReference type="Proteomes" id="UP000219020">
    <property type="component" value="Unassembled WGS sequence"/>
</dbReference>
<protein>
    <submittedName>
        <fullName evidence="1">Uncharacterized protein</fullName>
    </submittedName>
</protein>
<sequence>MPEMALALPNGDIINHLLANLFNHALNVFAASKVARFVENTKHKISNAFNGSFRVEQQGRMVEQLVIVFRLLLLITPS</sequence>
<reference evidence="2" key="1">
    <citation type="submission" date="2017-04" db="EMBL/GenBank/DDBJ databases">
        <title>Genome evolution of the luminous symbionts of deep sea anglerfish.</title>
        <authorList>
            <person name="Hendry T.A."/>
        </authorList>
    </citation>
    <scope>NUCLEOTIDE SEQUENCE [LARGE SCALE GENOMIC DNA]</scope>
</reference>
<comment type="caution">
    <text evidence="1">The sequence shown here is derived from an EMBL/GenBank/DDBJ whole genome shotgun (WGS) entry which is preliminary data.</text>
</comment>
<proteinExistence type="predicted"/>
<evidence type="ECO:0000313" key="2">
    <source>
        <dbReference type="Proteomes" id="UP000219020"/>
    </source>
</evidence>